<dbReference type="Pfam" id="PF03795">
    <property type="entry name" value="YCII"/>
    <property type="match status" value="1"/>
</dbReference>
<feature type="domain" description="YCII-related" evidence="2">
    <location>
        <begin position="1"/>
        <end position="86"/>
    </location>
</feature>
<dbReference type="Proteomes" id="UP000741360">
    <property type="component" value="Unassembled WGS sequence"/>
</dbReference>
<evidence type="ECO:0000259" key="2">
    <source>
        <dbReference type="Pfam" id="PF03795"/>
    </source>
</evidence>
<name>A0A932M2F6_UNCTE</name>
<dbReference type="InterPro" id="IPR011008">
    <property type="entry name" value="Dimeric_a/b-barrel"/>
</dbReference>
<comment type="similarity">
    <text evidence="1">Belongs to the YciI family.</text>
</comment>
<dbReference type="SUPFAM" id="SSF54909">
    <property type="entry name" value="Dimeric alpha+beta barrel"/>
    <property type="match status" value="1"/>
</dbReference>
<gene>
    <name evidence="3" type="ORF">HYY65_12535</name>
</gene>
<dbReference type="AlphaFoldDB" id="A0A932M2F6"/>
<dbReference type="Gene3D" id="3.30.70.1060">
    <property type="entry name" value="Dimeric alpha+beta barrel"/>
    <property type="match status" value="1"/>
</dbReference>
<dbReference type="EMBL" id="JACPSX010000241">
    <property type="protein sequence ID" value="MBI3015851.1"/>
    <property type="molecule type" value="Genomic_DNA"/>
</dbReference>
<proteinExistence type="inferred from homology"/>
<reference evidence="3" key="1">
    <citation type="submission" date="2020-07" db="EMBL/GenBank/DDBJ databases">
        <title>Huge and variable diversity of episymbiotic CPR bacteria and DPANN archaea in groundwater ecosystems.</title>
        <authorList>
            <person name="He C.Y."/>
            <person name="Keren R."/>
            <person name="Whittaker M."/>
            <person name="Farag I.F."/>
            <person name="Doudna J."/>
            <person name="Cate J.H.D."/>
            <person name="Banfield J.F."/>
        </authorList>
    </citation>
    <scope>NUCLEOTIDE SEQUENCE</scope>
    <source>
        <strain evidence="3">NC_groundwater_717_Ag_S-0.2um_59_8</strain>
    </source>
</reference>
<sequence length="91" mass="10441">MHYLLSYDFVENIGERRAPYREEHLKLVREAHERGEIVMAGAAGERPDGAVLVFRTNDVQDVEGFVKKDPYAANRLVTQWRVQPWTVVVSG</sequence>
<dbReference type="PANTHER" id="PTHR33606:SF3">
    <property type="entry name" value="PROTEIN YCII"/>
    <property type="match status" value="1"/>
</dbReference>
<evidence type="ECO:0000256" key="1">
    <source>
        <dbReference type="ARBA" id="ARBA00007689"/>
    </source>
</evidence>
<organism evidence="3 4">
    <name type="scientific">Tectimicrobiota bacterium</name>
    <dbReference type="NCBI Taxonomy" id="2528274"/>
    <lineage>
        <taxon>Bacteria</taxon>
        <taxon>Pseudomonadati</taxon>
        <taxon>Nitrospinota/Tectimicrobiota group</taxon>
        <taxon>Candidatus Tectimicrobiota</taxon>
    </lineage>
</organism>
<dbReference type="PANTHER" id="PTHR33606">
    <property type="entry name" value="PROTEIN YCII"/>
    <property type="match status" value="1"/>
</dbReference>
<protein>
    <recommendedName>
        <fullName evidence="2">YCII-related domain-containing protein</fullName>
    </recommendedName>
</protein>
<dbReference type="InterPro" id="IPR051807">
    <property type="entry name" value="Sec-metab_biosynth-assoc"/>
</dbReference>
<comment type="caution">
    <text evidence="3">The sequence shown here is derived from an EMBL/GenBank/DDBJ whole genome shotgun (WGS) entry which is preliminary data.</text>
</comment>
<evidence type="ECO:0000313" key="3">
    <source>
        <dbReference type="EMBL" id="MBI3015851.1"/>
    </source>
</evidence>
<dbReference type="InterPro" id="IPR005545">
    <property type="entry name" value="YCII"/>
</dbReference>
<evidence type="ECO:0000313" key="4">
    <source>
        <dbReference type="Proteomes" id="UP000741360"/>
    </source>
</evidence>
<dbReference type="NCBIfam" id="NF009508">
    <property type="entry name" value="PRK12866.1"/>
    <property type="match status" value="1"/>
</dbReference>
<accession>A0A932M2F6</accession>